<dbReference type="Pfam" id="PF00037">
    <property type="entry name" value="Fer4"/>
    <property type="match status" value="1"/>
</dbReference>
<evidence type="ECO:0000313" key="2">
    <source>
        <dbReference type="EMBL" id="GAG42471.1"/>
    </source>
</evidence>
<protein>
    <recommendedName>
        <fullName evidence="1">4Fe-4S ferredoxin-type domain-containing protein</fullName>
    </recommendedName>
</protein>
<dbReference type="SUPFAM" id="SSF54862">
    <property type="entry name" value="4Fe-4S ferredoxins"/>
    <property type="match status" value="1"/>
</dbReference>
<proteinExistence type="predicted"/>
<reference evidence="2" key="1">
    <citation type="journal article" date="2014" name="Front. Microbiol.">
        <title>High frequency of phylogenetically diverse reductive dehalogenase-homologous genes in deep subseafloor sedimentary metagenomes.</title>
        <authorList>
            <person name="Kawai M."/>
            <person name="Futagami T."/>
            <person name="Toyoda A."/>
            <person name="Takaki Y."/>
            <person name="Nishi S."/>
            <person name="Hori S."/>
            <person name="Arai W."/>
            <person name="Tsubouchi T."/>
            <person name="Morono Y."/>
            <person name="Uchiyama I."/>
            <person name="Ito T."/>
            <person name="Fujiyama A."/>
            <person name="Inagaki F."/>
            <person name="Takami H."/>
        </authorList>
    </citation>
    <scope>NUCLEOTIDE SEQUENCE</scope>
    <source>
        <strain evidence="2">Expedition CK06-06</strain>
    </source>
</reference>
<dbReference type="PROSITE" id="PS51379">
    <property type="entry name" value="4FE4S_FER_2"/>
    <property type="match status" value="2"/>
</dbReference>
<evidence type="ECO:0000259" key="1">
    <source>
        <dbReference type="PROSITE" id="PS51379"/>
    </source>
</evidence>
<dbReference type="Pfam" id="PF01656">
    <property type="entry name" value="CbiA"/>
    <property type="match status" value="1"/>
</dbReference>
<name>X0Z1H5_9ZZZZ</name>
<dbReference type="EMBL" id="BARS01056343">
    <property type="protein sequence ID" value="GAG42471.1"/>
    <property type="molecule type" value="Genomic_DNA"/>
</dbReference>
<feature type="non-terminal residue" evidence="2">
    <location>
        <position position="180"/>
    </location>
</feature>
<organism evidence="2">
    <name type="scientific">marine sediment metagenome</name>
    <dbReference type="NCBI Taxonomy" id="412755"/>
    <lineage>
        <taxon>unclassified sequences</taxon>
        <taxon>metagenomes</taxon>
        <taxon>ecological metagenomes</taxon>
    </lineage>
</organism>
<dbReference type="AlphaFoldDB" id="X0Z1H5"/>
<comment type="caution">
    <text evidence="2">The sequence shown here is derived from an EMBL/GenBank/DDBJ whole genome shotgun (WGS) entry which is preliminary data.</text>
</comment>
<dbReference type="Gene3D" id="3.30.70.20">
    <property type="match status" value="1"/>
</dbReference>
<accession>X0Z1H5</accession>
<sequence>MNKKPKIICVTGGKGGTGKTLVAVNLAIMFKNENYKVLLIDGDVENPNTFLLLGGTLENKREVPFFKPKIIEEKCTKCGLCAENCTPHALLHIPDSYPIPILTVCSGCQLCYKICPTEAIAADSRVIGWTYHTIVRNLSLIIGELKPSEARSAAIVEKMLNELNEILENKPEKFDIIIID</sequence>
<dbReference type="Gene3D" id="3.40.50.300">
    <property type="entry name" value="P-loop containing nucleotide triphosphate hydrolases"/>
    <property type="match status" value="1"/>
</dbReference>
<dbReference type="PROSITE" id="PS00198">
    <property type="entry name" value="4FE4S_FER_1"/>
    <property type="match status" value="1"/>
</dbReference>
<feature type="domain" description="4Fe-4S ferredoxin-type" evidence="1">
    <location>
        <begin position="97"/>
        <end position="125"/>
    </location>
</feature>
<dbReference type="InterPro" id="IPR002586">
    <property type="entry name" value="CobQ/CobB/MinD/ParA_Nub-bd_dom"/>
</dbReference>
<dbReference type="PANTHER" id="PTHR43063:SF1">
    <property type="entry name" value="4FE-4S CLUSTER CONTAINING PARA FAMILY ATPASE PROTEIN"/>
    <property type="match status" value="1"/>
</dbReference>
<dbReference type="SUPFAM" id="SSF52540">
    <property type="entry name" value="P-loop containing nucleoside triphosphate hydrolases"/>
    <property type="match status" value="1"/>
</dbReference>
<dbReference type="InterPro" id="IPR017896">
    <property type="entry name" value="4Fe4S_Fe-S-bd"/>
</dbReference>
<dbReference type="PANTHER" id="PTHR43063">
    <property type="entry name" value="4FE-4S CLUSTER CONTAINING PARA FAMILY ATPASE PROTEIN"/>
    <property type="match status" value="1"/>
</dbReference>
<gene>
    <name evidence="2" type="ORF">S01H1_83005</name>
</gene>
<feature type="domain" description="4Fe-4S ferredoxin-type" evidence="1">
    <location>
        <begin position="66"/>
        <end position="96"/>
    </location>
</feature>
<dbReference type="InterPro" id="IPR027417">
    <property type="entry name" value="P-loop_NTPase"/>
</dbReference>
<dbReference type="InterPro" id="IPR017900">
    <property type="entry name" value="4Fe4S_Fe_S_CS"/>
</dbReference>